<protein>
    <submittedName>
        <fullName evidence="1">Uncharacterized protein</fullName>
    </submittedName>
</protein>
<dbReference type="AlphaFoldDB" id="T1KYU5"/>
<dbReference type="EnsemblMetazoa" id="tetur27g01940.1">
    <property type="protein sequence ID" value="tetur27g01940.1"/>
    <property type="gene ID" value="tetur27g01940"/>
</dbReference>
<evidence type="ECO:0000313" key="2">
    <source>
        <dbReference type="Proteomes" id="UP000015104"/>
    </source>
</evidence>
<proteinExistence type="predicted"/>
<sequence>MRAFKFVHLQRSTEVGLCIFLPLRFCNLAELG</sequence>
<dbReference type="EMBL" id="CAEY01000718">
    <property type="status" value="NOT_ANNOTATED_CDS"/>
    <property type="molecule type" value="Genomic_DNA"/>
</dbReference>
<dbReference type="Proteomes" id="UP000015104">
    <property type="component" value="Unassembled WGS sequence"/>
</dbReference>
<keyword evidence="2" id="KW-1185">Reference proteome</keyword>
<dbReference type="HOGENOM" id="CLU_3392839_0_0_1"/>
<organism evidence="1 2">
    <name type="scientific">Tetranychus urticae</name>
    <name type="common">Two-spotted spider mite</name>
    <dbReference type="NCBI Taxonomy" id="32264"/>
    <lineage>
        <taxon>Eukaryota</taxon>
        <taxon>Metazoa</taxon>
        <taxon>Ecdysozoa</taxon>
        <taxon>Arthropoda</taxon>
        <taxon>Chelicerata</taxon>
        <taxon>Arachnida</taxon>
        <taxon>Acari</taxon>
        <taxon>Acariformes</taxon>
        <taxon>Trombidiformes</taxon>
        <taxon>Prostigmata</taxon>
        <taxon>Eleutherengona</taxon>
        <taxon>Raphignathae</taxon>
        <taxon>Tetranychoidea</taxon>
        <taxon>Tetranychidae</taxon>
        <taxon>Tetranychus</taxon>
    </lineage>
</organism>
<reference evidence="2" key="1">
    <citation type="submission" date="2011-08" db="EMBL/GenBank/DDBJ databases">
        <authorList>
            <person name="Rombauts S."/>
        </authorList>
    </citation>
    <scope>NUCLEOTIDE SEQUENCE</scope>
    <source>
        <strain evidence="2">London</strain>
    </source>
</reference>
<name>T1KYU5_TETUR</name>
<evidence type="ECO:0000313" key="1">
    <source>
        <dbReference type="EnsemblMetazoa" id="tetur27g01940.1"/>
    </source>
</evidence>
<accession>T1KYU5</accession>
<reference evidence="1" key="2">
    <citation type="submission" date="2015-06" db="UniProtKB">
        <authorList>
            <consortium name="EnsemblMetazoa"/>
        </authorList>
    </citation>
    <scope>IDENTIFICATION</scope>
</reference>